<gene>
    <name evidence="3" type="ORF">CALVIDRAFT_540315</name>
</gene>
<keyword evidence="4" id="KW-1185">Reference proteome</keyword>
<dbReference type="Gene3D" id="3.30.50.10">
    <property type="entry name" value="Erythroid Transcription Factor GATA-1, subunit A"/>
    <property type="match status" value="1"/>
</dbReference>
<proteinExistence type="predicted"/>
<dbReference type="GO" id="GO:0006355">
    <property type="term" value="P:regulation of DNA-templated transcription"/>
    <property type="evidence" value="ECO:0007669"/>
    <property type="project" value="InterPro"/>
</dbReference>
<dbReference type="InterPro" id="IPR000679">
    <property type="entry name" value="Znf_GATA"/>
</dbReference>
<evidence type="ECO:0000256" key="1">
    <source>
        <dbReference type="PROSITE-ProRule" id="PRU00094"/>
    </source>
</evidence>
<dbReference type="AlphaFoldDB" id="A0A167IXK7"/>
<sequence length="51" mass="5769">MCNLCRARSTPAWRKDSEGRYVCNACGLRLRQRERLRMGKHTAGSEEGGSL</sequence>
<dbReference type="OrthoDB" id="515401at2759"/>
<keyword evidence="1" id="KW-0863">Zinc-finger</keyword>
<dbReference type="GO" id="GO:0008270">
    <property type="term" value="F:zinc ion binding"/>
    <property type="evidence" value="ECO:0007669"/>
    <property type="project" value="UniProtKB-KW"/>
</dbReference>
<name>A0A167IXK7_CALVF</name>
<evidence type="ECO:0000259" key="2">
    <source>
        <dbReference type="PROSITE" id="PS50114"/>
    </source>
</evidence>
<keyword evidence="1" id="KW-0862">Zinc</keyword>
<keyword evidence="1" id="KW-0479">Metal-binding</keyword>
<evidence type="ECO:0000313" key="3">
    <source>
        <dbReference type="EMBL" id="KZO93063.1"/>
    </source>
</evidence>
<evidence type="ECO:0000313" key="4">
    <source>
        <dbReference type="Proteomes" id="UP000076738"/>
    </source>
</evidence>
<reference evidence="3 4" key="1">
    <citation type="journal article" date="2016" name="Mol. Biol. Evol.">
        <title>Comparative Genomics of Early-Diverging Mushroom-Forming Fungi Provides Insights into the Origins of Lignocellulose Decay Capabilities.</title>
        <authorList>
            <person name="Nagy L.G."/>
            <person name="Riley R."/>
            <person name="Tritt A."/>
            <person name="Adam C."/>
            <person name="Daum C."/>
            <person name="Floudas D."/>
            <person name="Sun H."/>
            <person name="Yadav J.S."/>
            <person name="Pangilinan J."/>
            <person name="Larsson K.H."/>
            <person name="Matsuura K."/>
            <person name="Barry K."/>
            <person name="Labutti K."/>
            <person name="Kuo R."/>
            <person name="Ohm R.A."/>
            <person name="Bhattacharya S.S."/>
            <person name="Shirouzu T."/>
            <person name="Yoshinaga Y."/>
            <person name="Martin F.M."/>
            <person name="Grigoriev I.V."/>
            <person name="Hibbett D.S."/>
        </authorList>
    </citation>
    <scope>NUCLEOTIDE SEQUENCE [LARGE SCALE GENOMIC DNA]</scope>
    <source>
        <strain evidence="3 4">TUFC12733</strain>
    </source>
</reference>
<dbReference type="EMBL" id="KV417304">
    <property type="protein sequence ID" value="KZO93063.1"/>
    <property type="molecule type" value="Genomic_DNA"/>
</dbReference>
<dbReference type="PROSITE" id="PS50114">
    <property type="entry name" value="GATA_ZN_FINGER_2"/>
    <property type="match status" value="1"/>
</dbReference>
<protein>
    <recommendedName>
        <fullName evidence="2">GATA-type domain-containing protein</fullName>
    </recommendedName>
</protein>
<dbReference type="InterPro" id="IPR013088">
    <property type="entry name" value="Znf_NHR/GATA"/>
</dbReference>
<dbReference type="SMART" id="SM00401">
    <property type="entry name" value="ZnF_GATA"/>
    <property type="match status" value="1"/>
</dbReference>
<dbReference type="Proteomes" id="UP000076738">
    <property type="component" value="Unassembled WGS sequence"/>
</dbReference>
<accession>A0A167IXK7</accession>
<dbReference type="SUPFAM" id="SSF57716">
    <property type="entry name" value="Glucocorticoid receptor-like (DNA-binding domain)"/>
    <property type="match status" value="1"/>
</dbReference>
<dbReference type="GO" id="GO:0043565">
    <property type="term" value="F:sequence-specific DNA binding"/>
    <property type="evidence" value="ECO:0007669"/>
    <property type="project" value="InterPro"/>
</dbReference>
<dbReference type="Pfam" id="PF00320">
    <property type="entry name" value="GATA"/>
    <property type="match status" value="1"/>
</dbReference>
<organism evidence="3 4">
    <name type="scientific">Calocera viscosa (strain TUFC12733)</name>
    <dbReference type="NCBI Taxonomy" id="1330018"/>
    <lineage>
        <taxon>Eukaryota</taxon>
        <taxon>Fungi</taxon>
        <taxon>Dikarya</taxon>
        <taxon>Basidiomycota</taxon>
        <taxon>Agaricomycotina</taxon>
        <taxon>Dacrymycetes</taxon>
        <taxon>Dacrymycetales</taxon>
        <taxon>Dacrymycetaceae</taxon>
        <taxon>Calocera</taxon>
    </lineage>
</organism>
<feature type="domain" description="GATA-type" evidence="2">
    <location>
        <begin position="1"/>
        <end position="37"/>
    </location>
</feature>